<dbReference type="InterPro" id="IPR010344">
    <property type="entry name" value="YbjH"/>
</dbReference>
<dbReference type="EMBL" id="JACHXP010000001">
    <property type="protein sequence ID" value="MBB3188807.1"/>
    <property type="molecule type" value="Genomic_DNA"/>
</dbReference>
<dbReference type="AlphaFoldDB" id="A0A839V7W2"/>
<dbReference type="Proteomes" id="UP000547614">
    <property type="component" value="Unassembled WGS sequence"/>
</dbReference>
<sequence>MPKRRTTIDSLPLLPPRLGRRTLLGALLAAGPVAPALTGAAWGQAGDIHLGTAQSDFGGVGLMQTPTARMAPTGELTFSVSRTEPYRRYNLSLQPTDWFEFTFRYVEVEDRLFGERIAGDRDYLDKGFDAKFRLKQENRYWPELALGLRDAGGTSLFGAEYLVASKRWHDIDVSLGLGWGYLGERGDLASPLGWLDERFDDRPEQAGGEQGGEFALDQLFRGPAAFFGGVEYQTPWRPLTLQLEYEGNDYEDEPAGSPVDSDSPFNLGARYQVSDNLALRLGWQRGNTAMAGIALRANLAGLSQVKRDAPPVALAPEGTPPRGDWQAASQALQENAGLRALRIVDQGDELVVEAEATRFRSLAKTAGRANRILHHHAGEDVERFRYRWYSQGLFLRDDVHPRKSFVAAATSREAEADYRYSLYSQAASGPARDGEVRVDNPAKRWAYGISPALNQNLGGPDGYLYQLQLRAHGELYTDANGWFSGTLGWTLFDNLDQFDFIADSDLPRVRTFLGNYLAEGELGLTNLQYTRTARLDDNWFAMGYGGLLEMMYAGVGGELLYRPFNSDWAVGADLNYVKQRDFDQRFGLRDYTTWTGHLSTYVETGIEDVLAKVSVGRYLAKDVGVTFDLSREFDSGAIMGAWATFTDAGDDFGEGSFDKGIYVSLPLDAFFTTSTRSHMGLAWAPLTRDGGARLDRRYRLYDITQDRDLHRLWDQSDQAWE</sequence>
<name>A0A839V7W2_9GAMM</name>
<gene>
    <name evidence="1" type="ORF">FHR94_000025</name>
</gene>
<keyword evidence="2" id="KW-1185">Reference proteome</keyword>
<evidence type="ECO:0008006" key="3">
    <source>
        <dbReference type="Google" id="ProtNLM"/>
    </source>
</evidence>
<dbReference type="Pfam" id="PF06082">
    <property type="entry name" value="YjbH"/>
    <property type="match status" value="1"/>
</dbReference>
<evidence type="ECO:0000313" key="1">
    <source>
        <dbReference type="EMBL" id="MBB3188807.1"/>
    </source>
</evidence>
<dbReference type="SUPFAM" id="SSF56935">
    <property type="entry name" value="Porins"/>
    <property type="match status" value="1"/>
</dbReference>
<organism evidence="1 2">
    <name type="scientific">Halomonas cerina</name>
    <dbReference type="NCBI Taxonomy" id="447424"/>
    <lineage>
        <taxon>Bacteria</taxon>
        <taxon>Pseudomonadati</taxon>
        <taxon>Pseudomonadota</taxon>
        <taxon>Gammaproteobacteria</taxon>
        <taxon>Oceanospirillales</taxon>
        <taxon>Halomonadaceae</taxon>
        <taxon>Halomonas</taxon>
    </lineage>
</organism>
<proteinExistence type="predicted"/>
<evidence type="ECO:0000313" key="2">
    <source>
        <dbReference type="Proteomes" id="UP000547614"/>
    </source>
</evidence>
<reference evidence="1 2" key="1">
    <citation type="submission" date="2020-08" db="EMBL/GenBank/DDBJ databases">
        <title>Genomic Encyclopedia of Type Strains, Phase III (KMG-III): the genomes of soil and plant-associated and newly described type strains.</title>
        <authorList>
            <person name="Whitman W."/>
        </authorList>
    </citation>
    <scope>NUCLEOTIDE SEQUENCE [LARGE SCALE GENOMIC DNA]</scope>
    <source>
        <strain evidence="1 2">CECT 7282</strain>
    </source>
</reference>
<comment type="caution">
    <text evidence="1">The sequence shown here is derived from an EMBL/GenBank/DDBJ whole genome shotgun (WGS) entry which is preliminary data.</text>
</comment>
<dbReference type="RefSeq" id="WP_183323293.1">
    <property type="nucleotide sequence ID" value="NZ_JACHXP010000001.1"/>
</dbReference>
<protein>
    <recommendedName>
        <fullName evidence="3">Exopolysaccharide biosynthesis protein YbjH</fullName>
    </recommendedName>
</protein>
<accession>A0A839V7W2</accession>